<reference evidence="4 5" key="1">
    <citation type="submission" date="2023-05" db="EMBL/GenBank/DDBJ databases">
        <title>Lithophilousrod everest ZFBP1038 complete genpme.</title>
        <authorList>
            <person name="Tian M."/>
        </authorList>
    </citation>
    <scope>NUCLEOTIDE SEQUENCE [LARGE SCALE GENOMIC DNA]</scope>
    <source>
        <strain evidence="4 5">ZFBP1038</strain>
    </source>
</reference>
<feature type="transmembrane region" description="Helical" evidence="2">
    <location>
        <begin position="789"/>
        <end position="813"/>
    </location>
</feature>
<feature type="compositionally biased region" description="Acidic residues" evidence="1">
    <location>
        <begin position="728"/>
        <end position="749"/>
    </location>
</feature>
<evidence type="ECO:0000256" key="1">
    <source>
        <dbReference type="SAM" id="MobiDB-lite"/>
    </source>
</evidence>
<dbReference type="Gene3D" id="2.60.40.10">
    <property type="entry name" value="Immunoglobulins"/>
    <property type="match status" value="3"/>
</dbReference>
<evidence type="ECO:0000256" key="3">
    <source>
        <dbReference type="SAM" id="SignalP"/>
    </source>
</evidence>
<dbReference type="SUPFAM" id="SSF50494">
    <property type="entry name" value="Trypsin-like serine proteases"/>
    <property type="match status" value="1"/>
</dbReference>
<dbReference type="EMBL" id="CP090958">
    <property type="protein sequence ID" value="WGW13913.1"/>
    <property type="molecule type" value="Genomic_DNA"/>
</dbReference>
<feature type="compositionally biased region" description="Low complexity" evidence="1">
    <location>
        <begin position="750"/>
        <end position="763"/>
    </location>
</feature>
<dbReference type="Gene3D" id="2.40.10.10">
    <property type="entry name" value="Trypsin-like serine proteases"/>
    <property type="match status" value="2"/>
</dbReference>
<evidence type="ECO:0000256" key="2">
    <source>
        <dbReference type="SAM" id="Phobius"/>
    </source>
</evidence>
<proteinExistence type="predicted"/>
<organism evidence="4 5">
    <name type="scientific">Saxibacter everestensis</name>
    <dbReference type="NCBI Taxonomy" id="2909229"/>
    <lineage>
        <taxon>Bacteria</taxon>
        <taxon>Bacillati</taxon>
        <taxon>Actinomycetota</taxon>
        <taxon>Actinomycetes</taxon>
        <taxon>Micrococcales</taxon>
        <taxon>Brevibacteriaceae</taxon>
        <taxon>Saxibacter</taxon>
    </lineage>
</organism>
<gene>
    <name evidence="4" type="ORF">LWF01_09300</name>
</gene>
<keyword evidence="2" id="KW-0812">Transmembrane</keyword>
<keyword evidence="2" id="KW-1133">Transmembrane helix</keyword>
<keyword evidence="5" id="KW-1185">Reference proteome</keyword>
<evidence type="ECO:0000313" key="4">
    <source>
        <dbReference type="EMBL" id="WGW13913.1"/>
    </source>
</evidence>
<keyword evidence="2" id="KW-0472">Membrane</keyword>
<evidence type="ECO:0000313" key="5">
    <source>
        <dbReference type="Proteomes" id="UP001209083"/>
    </source>
</evidence>
<dbReference type="CDD" id="cd21112">
    <property type="entry name" value="alphaLP-like"/>
    <property type="match status" value="1"/>
</dbReference>
<feature type="signal peptide" evidence="3">
    <location>
        <begin position="1"/>
        <end position="30"/>
    </location>
</feature>
<feature type="region of interest" description="Disordered" evidence="1">
    <location>
        <begin position="643"/>
        <end position="663"/>
    </location>
</feature>
<accession>A0ABY8QY88</accession>
<keyword evidence="3" id="KW-0732">Signal</keyword>
<feature type="compositionally biased region" description="Basic and acidic residues" evidence="1">
    <location>
        <begin position="645"/>
        <end position="655"/>
    </location>
</feature>
<feature type="region of interest" description="Disordered" evidence="1">
    <location>
        <begin position="722"/>
        <end position="787"/>
    </location>
</feature>
<feature type="chain" id="PRO_5045859094" description="LPXTG-motif cell wall anchor domain-containing protein" evidence="3">
    <location>
        <begin position="31"/>
        <end position="819"/>
    </location>
</feature>
<dbReference type="RefSeq" id="WP_349640736.1">
    <property type="nucleotide sequence ID" value="NZ_CP090958.1"/>
</dbReference>
<evidence type="ECO:0008006" key="6">
    <source>
        <dbReference type="Google" id="ProtNLM"/>
    </source>
</evidence>
<protein>
    <recommendedName>
        <fullName evidence="6">LPXTG-motif cell wall anchor domain-containing protein</fullName>
    </recommendedName>
</protein>
<name>A0ABY8QY88_9MICO</name>
<sequence>MLRKRSLLRSTLVVTAAASIALGGTTLASAVVAQPADATTTASAADSIDPQLAKAIKRDLGISVDEYLARGETAEKISAAKTDLEKTKGFDGVWMDGNNVTIGANAAAGADLKAAAKALNAKVVKTSSGTQNSVDAAWKAIEKEGVSVQSIARSKSGLKVTVQAEAQAKASKKTSIDAAANEKAADEIDAKKLEAKLGTKISVQAADYKISPAAANDLPGGHGYITSNKGGTPSGICSAGFNGFDKDGKPVVITAGHCNSGKAGDPAAYGQGGKTNLENPAKPNELTKDLGAWGPSIFAGAYNGASDGDTDIGIVTVTNGQLNPVAKVTDWKNKNDLASSGPNVNGVVDPTVGAPVCKSGRTTFWTCDKIDELLTFEVGITPTKTQKVEGFRSNAEANAGDSGGSQISGTNAVGITSAVANKGTNPDGTYILENPPVTFATGLKDALGKLPSGYTVKQHVATPTVTTKKVESGGNIKGTAPKGSTVVVTAGGQSQNVDVDGDGNWTIKAPNALGDYNFSVKAKKGFNESASVDATVKVVAEVIDDVTITTPKDGSKVSVSDSKLKFEGEGENDAAVKITDSASDVTASATVKDGKWTAELSDKLKVGEHKFTATQTVGNETSTASVTVTVTKDPAAKVTITSPEDGQKFQDDDPNIKFTGAGEDGADIKLSYEDGKTWTAKVTDGAWEIKLGDTLKAGEYTFTAAQTVDGEAAGEATVDITVAPAADTDTEGTTEGGSDSEADTEDGTDSESSTEGGSDTEAGTDGEGSTEAGTNAEDDNGDDLPRTGFAGATAAAIGGGLLIAFGALTLIVMRRREMQ</sequence>
<dbReference type="InterPro" id="IPR013783">
    <property type="entry name" value="Ig-like_fold"/>
</dbReference>
<dbReference type="InterPro" id="IPR035070">
    <property type="entry name" value="Streptogrisin_prodomain"/>
</dbReference>
<dbReference type="InterPro" id="IPR043504">
    <property type="entry name" value="Peptidase_S1_PA_chymotrypsin"/>
</dbReference>
<dbReference type="Proteomes" id="UP001209083">
    <property type="component" value="Chromosome"/>
</dbReference>
<dbReference type="InterPro" id="IPR009003">
    <property type="entry name" value="Peptidase_S1_PA"/>
</dbReference>
<dbReference type="Gene3D" id="3.30.300.50">
    <property type="match status" value="1"/>
</dbReference>